<gene>
    <name evidence="2" type="ORF">D3H55_11000</name>
</gene>
<dbReference type="RefSeq" id="WP_119546961.1">
    <property type="nucleotide sequence ID" value="NZ_QXIR01000013.1"/>
</dbReference>
<accession>A0A3A1R2K9</accession>
<dbReference type="EMBL" id="QXIR01000013">
    <property type="protein sequence ID" value="RIW33603.1"/>
    <property type="molecule type" value="Genomic_DNA"/>
</dbReference>
<dbReference type="InterPro" id="IPR029441">
    <property type="entry name" value="Cass2"/>
</dbReference>
<reference evidence="2 3" key="1">
    <citation type="submission" date="2018-09" db="EMBL/GenBank/DDBJ databases">
        <title>Bacillus saliacetes sp. nov., isolated from Thai shrimp paste (Ka-pi).</title>
        <authorList>
            <person name="Daroonpunt R."/>
            <person name="Tanasupawat S."/>
            <person name="Yiamsombut S."/>
        </authorList>
    </citation>
    <scope>NUCLEOTIDE SEQUENCE [LARGE SCALE GENOMIC DNA]</scope>
    <source>
        <strain evidence="2 3">SKP7-4</strain>
    </source>
</reference>
<dbReference type="SUPFAM" id="SSF55136">
    <property type="entry name" value="Probable bacterial effector-binding domain"/>
    <property type="match status" value="1"/>
</dbReference>
<dbReference type="Proteomes" id="UP000265801">
    <property type="component" value="Unassembled WGS sequence"/>
</dbReference>
<evidence type="ECO:0000259" key="1">
    <source>
        <dbReference type="SMART" id="SM00871"/>
    </source>
</evidence>
<dbReference type="SMART" id="SM00871">
    <property type="entry name" value="AraC_E_bind"/>
    <property type="match status" value="1"/>
</dbReference>
<evidence type="ECO:0000313" key="3">
    <source>
        <dbReference type="Proteomes" id="UP000265801"/>
    </source>
</evidence>
<dbReference type="Gene3D" id="3.20.80.10">
    <property type="entry name" value="Regulatory factor, effector binding domain"/>
    <property type="match status" value="1"/>
</dbReference>
<dbReference type="InterPro" id="IPR010499">
    <property type="entry name" value="AraC_E-bd"/>
</dbReference>
<organism evidence="2 3">
    <name type="scientific">Bacillus salacetis</name>
    <dbReference type="NCBI Taxonomy" id="2315464"/>
    <lineage>
        <taxon>Bacteria</taxon>
        <taxon>Bacillati</taxon>
        <taxon>Bacillota</taxon>
        <taxon>Bacilli</taxon>
        <taxon>Bacillales</taxon>
        <taxon>Bacillaceae</taxon>
        <taxon>Bacillus</taxon>
    </lineage>
</organism>
<name>A0A3A1R2K9_9BACI</name>
<dbReference type="InterPro" id="IPR011256">
    <property type="entry name" value="Reg_factor_effector_dom_sf"/>
</dbReference>
<proteinExistence type="predicted"/>
<keyword evidence="3" id="KW-1185">Reference proteome</keyword>
<protein>
    <submittedName>
        <fullName evidence="2">AraC family transcriptional regulator</fullName>
    </submittedName>
</protein>
<dbReference type="Pfam" id="PF14526">
    <property type="entry name" value="Cass2"/>
    <property type="match status" value="1"/>
</dbReference>
<comment type="caution">
    <text evidence="2">The sequence shown here is derived from an EMBL/GenBank/DDBJ whole genome shotgun (WGS) entry which is preliminary data.</text>
</comment>
<dbReference type="OrthoDB" id="2593454at2"/>
<sequence length="161" mass="18491">MEKVDSHVVKGVTELKEMKLIGFRVVCEDTESYGREIPKAFVLLDSRRDEIKNLIDPVKLIGAFKVVDSPHEDDGYWVCFEVNEIEDIPEGMVSLVIPAQIFGVLHFQGHASQIFGVYSHLHQWLDEKGYRGNLEGWNLEIYSRWSENDNVVNLYNPIIPS</sequence>
<feature type="domain" description="AraC effector-binding" evidence="1">
    <location>
        <begin position="8"/>
        <end position="159"/>
    </location>
</feature>
<evidence type="ECO:0000313" key="2">
    <source>
        <dbReference type="EMBL" id="RIW33603.1"/>
    </source>
</evidence>
<dbReference type="AlphaFoldDB" id="A0A3A1R2K9"/>